<accession>A0A022VSW4</accession>
<organism evidence="1">
    <name type="scientific">Trichophyton rubrum CBS 288.86</name>
    <dbReference type="NCBI Taxonomy" id="1215330"/>
    <lineage>
        <taxon>Eukaryota</taxon>
        <taxon>Fungi</taxon>
        <taxon>Dikarya</taxon>
        <taxon>Ascomycota</taxon>
        <taxon>Pezizomycotina</taxon>
        <taxon>Eurotiomycetes</taxon>
        <taxon>Eurotiomycetidae</taxon>
        <taxon>Onygenales</taxon>
        <taxon>Arthrodermataceae</taxon>
        <taxon>Trichophyton</taxon>
    </lineage>
</organism>
<dbReference type="Proteomes" id="UP000023758">
    <property type="component" value="Unassembled WGS sequence"/>
</dbReference>
<reference evidence="1" key="1">
    <citation type="submission" date="2014-02" db="EMBL/GenBank/DDBJ databases">
        <title>The Genome Sequence of Trichophyton rubrum (morphotype fischeri) CBS 288.86.</title>
        <authorList>
            <consortium name="The Broad Institute Genomics Platform"/>
            <person name="Cuomo C.A."/>
            <person name="White T.C."/>
            <person name="Graser Y."/>
            <person name="Martinez-Rossi N."/>
            <person name="Heitman J."/>
            <person name="Young S.K."/>
            <person name="Zeng Q."/>
            <person name="Gargeya S."/>
            <person name="Abouelleil A."/>
            <person name="Alvarado L."/>
            <person name="Chapman S.B."/>
            <person name="Gainer-Dewar J."/>
            <person name="Goldberg J."/>
            <person name="Griggs A."/>
            <person name="Gujja S."/>
            <person name="Hansen M."/>
            <person name="Howarth C."/>
            <person name="Imamovic A."/>
            <person name="Larimer J."/>
            <person name="Martinez D."/>
            <person name="Murphy C."/>
            <person name="Pearson M.D."/>
            <person name="Persinoti G."/>
            <person name="Poon T."/>
            <person name="Priest M."/>
            <person name="Roberts A.D."/>
            <person name="Saif S."/>
            <person name="Shea T.D."/>
            <person name="Sykes S.N."/>
            <person name="Wortman J."/>
            <person name="Nusbaum C."/>
            <person name="Birren B."/>
        </authorList>
    </citation>
    <scope>NUCLEOTIDE SEQUENCE [LARGE SCALE GENOMIC DNA]</scope>
    <source>
        <strain evidence="1">CBS 288.86</strain>
    </source>
</reference>
<dbReference type="AlphaFoldDB" id="A0A022VSW4"/>
<proteinExistence type="predicted"/>
<sequence length="108" mass="11988">MPLPDKPAGASKIATFNHPTQQAPAAVSQQTLQAELMEKPTRVKPKEPDVYDGPTDIRFWLMDIDDQLRERLISGALSQVTYAISYLSYVDIESPTPAAQEIPSYQTP</sequence>
<dbReference type="HOGENOM" id="CLU_2198873_0_0_1"/>
<evidence type="ECO:0000313" key="1">
    <source>
        <dbReference type="EMBL" id="EZF49111.1"/>
    </source>
</evidence>
<name>A0A022VSW4_TRIRU</name>
<protein>
    <submittedName>
        <fullName evidence="1">Uncharacterized protein</fullName>
    </submittedName>
</protein>
<dbReference type="EMBL" id="KK207909">
    <property type="protein sequence ID" value="EZF49111.1"/>
    <property type="molecule type" value="Genomic_DNA"/>
</dbReference>
<gene>
    <name evidence="1" type="ORF">H103_07233</name>
</gene>